<comment type="caution">
    <text evidence="7">The sequence shown here is derived from an EMBL/GenBank/DDBJ whole genome shotgun (WGS) entry which is preliminary data.</text>
</comment>
<evidence type="ECO:0000256" key="4">
    <source>
        <dbReference type="SAM" id="MobiDB-lite"/>
    </source>
</evidence>
<keyword evidence="5" id="KW-0472">Membrane</keyword>
<keyword evidence="3 7" id="KW-0012">Acyltransferase</keyword>
<dbReference type="Proteomes" id="UP000048984">
    <property type="component" value="Unassembled WGS sequence"/>
</dbReference>
<feature type="domain" description="Phospholipid/glycerol acyltransferase" evidence="6">
    <location>
        <begin position="71"/>
        <end position="185"/>
    </location>
</feature>
<reference evidence="7 8" key="1">
    <citation type="submission" date="2015-09" db="EMBL/GenBank/DDBJ databases">
        <authorList>
            <person name="Jackson K.R."/>
            <person name="Lunt B.L."/>
            <person name="Fisher J.N.B."/>
            <person name="Gardner A.V."/>
            <person name="Bailey M.E."/>
            <person name="Deus L.M."/>
            <person name="Earl A.S."/>
            <person name="Gibby P.D."/>
            <person name="Hartmann K.A."/>
            <person name="Liu J.E."/>
            <person name="Manci A.M."/>
            <person name="Nielsen D.A."/>
            <person name="Solomon M.B."/>
            <person name="Breakwell D.P."/>
            <person name="Burnett S.H."/>
            <person name="Grose J.H."/>
        </authorList>
    </citation>
    <scope>NUCLEOTIDE SEQUENCE [LARGE SCALE GENOMIC DNA]</scope>
    <source>
        <strain evidence="7 8">16</strain>
    </source>
</reference>
<feature type="compositionally biased region" description="Basic and acidic residues" evidence="4">
    <location>
        <begin position="253"/>
        <end position="263"/>
    </location>
</feature>
<dbReference type="Pfam" id="PF01553">
    <property type="entry name" value="Acyltransferase"/>
    <property type="match status" value="1"/>
</dbReference>
<evidence type="ECO:0000256" key="3">
    <source>
        <dbReference type="ARBA" id="ARBA00023315"/>
    </source>
</evidence>
<dbReference type="PANTHER" id="PTHR10434:SF40">
    <property type="entry name" value="1-ACYL-SN-GLYCEROL-3-PHOSPHATE ACYLTRANSFERASE"/>
    <property type="match status" value="1"/>
</dbReference>
<dbReference type="GO" id="GO:0003841">
    <property type="term" value="F:1-acylglycerol-3-phosphate O-acyltransferase activity"/>
    <property type="evidence" value="ECO:0007669"/>
    <property type="project" value="TreeGrafter"/>
</dbReference>
<name>A0A0P6VX82_9HYPH</name>
<dbReference type="AlphaFoldDB" id="A0A0P6VX82"/>
<feature type="transmembrane region" description="Helical" evidence="5">
    <location>
        <begin position="12"/>
        <end position="30"/>
    </location>
</feature>
<evidence type="ECO:0000259" key="6">
    <source>
        <dbReference type="SMART" id="SM00563"/>
    </source>
</evidence>
<evidence type="ECO:0000313" key="7">
    <source>
        <dbReference type="EMBL" id="KPL55992.1"/>
    </source>
</evidence>
<keyword evidence="2 7" id="KW-0808">Transferase</keyword>
<organism evidence="7 8">
    <name type="scientific">Prosthecodimorpha hirschii</name>
    <dbReference type="NCBI Taxonomy" id="665126"/>
    <lineage>
        <taxon>Bacteria</taxon>
        <taxon>Pseudomonadati</taxon>
        <taxon>Pseudomonadota</taxon>
        <taxon>Alphaproteobacteria</taxon>
        <taxon>Hyphomicrobiales</taxon>
        <taxon>Ancalomicrobiaceae</taxon>
        <taxon>Prosthecodimorpha</taxon>
    </lineage>
</organism>
<dbReference type="GO" id="GO:0006654">
    <property type="term" value="P:phosphatidic acid biosynthetic process"/>
    <property type="evidence" value="ECO:0007669"/>
    <property type="project" value="TreeGrafter"/>
</dbReference>
<accession>A0A0P6VX82</accession>
<protein>
    <submittedName>
        <fullName evidence="7">Acyl-phosphate glycerol 3-phosphate acyltransferase</fullName>
    </submittedName>
</protein>
<comment type="pathway">
    <text evidence="1">Lipid metabolism.</text>
</comment>
<keyword evidence="8" id="KW-1185">Reference proteome</keyword>
<keyword evidence="5" id="KW-1133">Transmembrane helix</keyword>
<evidence type="ECO:0000256" key="1">
    <source>
        <dbReference type="ARBA" id="ARBA00005189"/>
    </source>
</evidence>
<feature type="region of interest" description="Disordered" evidence="4">
    <location>
        <begin position="237"/>
        <end position="263"/>
    </location>
</feature>
<reference evidence="7 8" key="2">
    <citation type="submission" date="2015-10" db="EMBL/GenBank/DDBJ databases">
        <title>Draft Genome Sequence of Prosthecomicrobium hirschii ATCC 27832.</title>
        <authorList>
            <person name="Daniel J."/>
            <person name="Givan S.A."/>
            <person name="Brun Y.V."/>
            <person name="Brown P.J."/>
        </authorList>
    </citation>
    <scope>NUCLEOTIDE SEQUENCE [LARGE SCALE GENOMIC DNA]</scope>
    <source>
        <strain evidence="7 8">16</strain>
    </source>
</reference>
<dbReference type="CDD" id="cd07989">
    <property type="entry name" value="LPLAT_AGPAT-like"/>
    <property type="match status" value="1"/>
</dbReference>
<evidence type="ECO:0000256" key="2">
    <source>
        <dbReference type="ARBA" id="ARBA00022679"/>
    </source>
</evidence>
<keyword evidence="5" id="KW-0812">Transmembrane</keyword>
<dbReference type="STRING" id="665126.ABB55_18350"/>
<dbReference type="InterPro" id="IPR002123">
    <property type="entry name" value="Plipid/glycerol_acylTrfase"/>
</dbReference>
<dbReference type="PANTHER" id="PTHR10434">
    <property type="entry name" value="1-ACYL-SN-GLYCEROL-3-PHOSPHATE ACYLTRANSFERASE"/>
    <property type="match status" value="1"/>
</dbReference>
<dbReference type="EMBL" id="LJYW01000001">
    <property type="protein sequence ID" value="KPL55992.1"/>
    <property type="molecule type" value="Genomic_DNA"/>
</dbReference>
<gene>
    <name evidence="7" type="ORF">ABB55_18350</name>
</gene>
<dbReference type="SUPFAM" id="SSF69593">
    <property type="entry name" value="Glycerol-3-phosphate (1)-acyltransferase"/>
    <property type="match status" value="1"/>
</dbReference>
<dbReference type="SMART" id="SM00563">
    <property type="entry name" value="PlsC"/>
    <property type="match status" value="1"/>
</dbReference>
<proteinExistence type="predicted"/>
<evidence type="ECO:0000313" key="8">
    <source>
        <dbReference type="Proteomes" id="UP000048984"/>
    </source>
</evidence>
<evidence type="ECO:0000256" key="5">
    <source>
        <dbReference type="SAM" id="Phobius"/>
    </source>
</evidence>
<sequence length="263" mass="28959">MLFLRSLAFNVAFYINMIVWMIVLLPAMLLPKRILHAGIQVWSRLNLVLLEAIAGTRVEIRGLENLPAGGVLVASKHQSTFETLALLHLFHDPVFILKKELAWIPVFGWFCAKVGMIPVDRAGGREALRAMTKRSVEALQAGRSVLIYPEGTRRPPGVEPAYKVGVAFLYRATKAPLVPVALNSGLFWPRRGFFRYPGRLVVQFLPPIEPGLSAEAVMARLQSVIETASDALAIEALESPNPPPAPPSAARYLADRRKPVTPA</sequence>